<gene>
    <name evidence="2" type="ORF">R1flu_014206</name>
</gene>
<dbReference type="Proteomes" id="UP001605036">
    <property type="component" value="Unassembled WGS sequence"/>
</dbReference>
<comment type="caution">
    <text evidence="2">The sequence shown here is derived from an EMBL/GenBank/DDBJ whole genome shotgun (WGS) entry which is preliminary data.</text>
</comment>
<protein>
    <submittedName>
        <fullName evidence="2">Uncharacterized protein</fullName>
    </submittedName>
</protein>
<reference evidence="2 3" key="1">
    <citation type="submission" date="2024-09" db="EMBL/GenBank/DDBJ databases">
        <title>Chromosome-scale assembly of Riccia fluitans.</title>
        <authorList>
            <person name="Paukszto L."/>
            <person name="Sawicki J."/>
            <person name="Karawczyk K."/>
            <person name="Piernik-Szablinska J."/>
            <person name="Szczecinska M."/>
            <person name="Mazdziarz M."/>
        </authorList>
    </citation>
    <scope>NUCLEOTIDE SEQUENCE [LARGE SCALE GENOMIC DNA]</scope>
    <source>
        <strain evidence="2">Rf_01</strain>
        <tissue evidence="2">Aerial parts of the thallus</tissue>
    </source>
</reference>
<dbReference type="AlphaFoldDB" id="A0ABD1YFS7"/>
<dbReference type="EMBL" id="JBHFFA010000004">
    <property type="protein sequence ID" value="KAL2629520.1"/>
    <property type="molecule type" value="Genomic_DNA"/>
</dbReference>
<feature type="region of interest" description="Disordered" evidence="1">
    <location>
        <begin position="92"/>
        <end position="150"/>
    </location>
</feature>
<organism evidence="2 3">
    <name type="scientific">Riccia fluitans</name>
    <dbReference type="NCBI Taxonomy" id="41844"/>
    <lineage>
        <taxon>Eukaryota</taxon>
        <taxon>Viridiplantae</taxon>
        <taxon>Streptophyta</taxon>
        <taxon>Embryophyta</taxon>
        <taxon>Marchantiophyta</taxon>
        <taxon>Marchantiopsida</taxon>
        <taxon>Marchantiidae</taxon>
        <taxon>Marchantiales</taxon>
        <taxon>Ricciaceae</taxon>
        <taxon>Riccia</taxon>
    </lineage>
</organism>
<name>A0ABD1YFS7_9MARC</name>
<keyword evidence="3" id="KW-1185">Reference proteome</keyword>
<dbReference type="Gene3D" id="1.10.10.60">
    <property type="entry name" value="Homeodomain-like"/>
    <property type="match status" value="1"/>
</dbReference>
<proteinExistence type="predicted"/>
<evidence type="ECO:0000313" key="2">
    <source>
        <dbReference type="EMBL" id="KAL2629520.1"/>
    </source>
</evidence>
<evidence type="ECO:0000313" key="3">
    <source>
        <dbReference type="Proteomes" id="UP001605036"/>
    </source>
</evidence>
<evidence type="ECO:0000256" key="1">
    <source>
        <dbReference type="SAM" id="MobiDB-lite"/>
    </source>
</evidence>
<accession>A0ABD1YFS7</accession>
<sequence>MDATNAAMESFEEQGIPDTQDGSAYAYSCLTSAIPTCCCKFDDWTSSSGMACNAHRRLSSANSAKFSSWDFAAVIHATIESNKILEEEYTEAEVADEDGSRLDVPLPSLDSERVVDEPSPGARSEHEEVPNTPQMAVDEGSSDESGDEEVKKGAQLFWHDHMIMALIDIMKEEHHRVEQEPDHARKESDKTKFERIRDFMKEQGIQLKPGQLTAKWTHL</sequence>